<organism evidence="1 2">
    <name type="scientific">Vanilla planifolia</name>
    <name type="common">Vanilla</name>
    <dbReference type="NCBI Taxonomy" id="51239"/>
    <lineage>
        <taxon>Eukaryota</taxon>
        <taxon>Viridiplantae</taxon>
        <taxon>Streptophyta</taxon>
        <taxon>Embryophyta</taxon>
        <taxon>Tracheophyta</taxon>
        <taxon>Spermatophyta</taxon>
        <taxon>Magnoliopsida</taxon>
        <taxon>Liliopsida</taxon>
        <taxon>Asparagales</taxon>
        <taxon>Orchidaceae</taxon>
        <taxon>Vanilloideae</taxon>
        <taxon>Vanilleae</taxon>
        <taxon>Vanilla</taxon>
    </lineage>
</organism>
<dbReference type="OrthoDB" id="10576346at2759"/>
<dbReference type="AlphaFoldDB" id="A0A835RIC4"/>
<protein>
    <submittedName>
        <fullName evidence="1">Uncharacterized protein</fullName>
    </submittedName>
</protein>
<comment type="caution">
    <text evidence="1">The sequence shown here is derived from an EMBL/GenBank/DDBJ whole genome shotgun (WGS) entry which is preliminary data.</text>
</comment>
<reference evidence="1 2" key="1">
    <citation type="journal article" date="2020" name="Nat. Food">
        <title>A phased Vanilla planifolia genome enables genetic improvement of flavour and production.</title>
        <authorList>
            <person name="Hasing T."/>
            <person name="Tang H."/>
            <person name="Brym M."/>
            <person name="Khazi F."/>
            <person name="Huang T."/>
            <person name="Chambers A.H."/>
        </authorList>
    </citation>
    <scope>NUCLEOTIDE SEQUENCE [LARGE SCALE GENOMIC DNA]</scope>
    <source>
        <tissue evidence="1">Leaf</tissue>
    </source>
</reference>
<name>A0A835RIC4_VANPL</name>
<sequence length="388" mass="43231">MSEAGSDGEDSFSPRPPLPCNSTVGLILRTSSANFARYNFFPIPATENTPQGANIASSLSAISHFHDITILDSAGTILLYEAYKSFPILFHVYDLLTSRHSNVCLPSLCAPVAAAALLSATAVDFKILLVRLTNYHDIYYDDPNERYPDPLIFEVFSSSNGQCSNVRASPAVFEAYSDDIYCSREPRRALRTKKPIQTGGKIYLELAGAFLICFDAETEEVDVIPKHTSWWEAVASKIDRRTKYGDCRRRLQCAKINPFFQRVEVFEWQEEEMPRWSLVSLGSLMIYGEENFNGMRVVGLHPELVGVVFLRCNDIIVVHDLRGRFEAAKVCGWSPECDDACMVPGASAVWEAAITGEVPKFCSLHAHENVDGQEAEVFAVRLPPVDEL</sequence>
<proteinExistence type="predicted"/>
<dbReference type="EMBL" id="JADCNM010000003">
    <property type="protein sequence ID" value="KAG0489539.1"/>
    <property type="molecule type" value="Genomic_DNA"/>
</dbReference>
<evidence type="ECO:0000313" key="2">
    <source>
        <dbReference type="Proteomes" id="UP000639772"/>
    </source>
</evidence>
<evidence type="ECO:0000313" key="1">
    <source>
        <dbReference type="EMBL" id="KAG0489539.1"/>
    </source>
</evidence>
<accession>A0A835RIC4</accession>
<dbReference type="Proteomes" id="UP000639772">
    <property type="component" value="Chromosome 3"/>
</dbReference>
<gene>
    <name evidence="1" type="ORF">HPP92_006402</name>
</gene>